<evidence type="ECO:0000256" key="1">
    <source>
        <dbReference type="SAM" id="Phobius"/>
    </source>
</evidence>
<name>A0ABT9Y5H1_9FIRM</name>
<dbReference type="RefSeq" id="WP_196605827.1">
    <property type="nucleotide sequence ID" value="NZ_CP116940.1"/>
</dbReference>
<dbReference type="EMBL" id="JAUSUE010000001">
    <property type="protein sequence ID" value="MDQ0202437.1"/>
    <property type="molecule type" value="Genomic_DNA"/>
</dbReference>
<keyword evidence="1" id="KW-0812">Transmembrane</keyword>
<sequence>MMISDDLTGALSLSLIDFILSFVFIAGIGAILYLFPYINKLGEIKEEDKY</sequence>
<dbReference type="Proteomes" id="UP001239167">
    <property type="component" value="Unassembled WGS sequence"/>
</dbReference>
<keyword evidence="1" id="KW-0472">Membrane</keyword>
<gene>
    <name evidence="2" type="ORF">J2S01_000122</name>
</gene>
<evidence type="ECO:0000313" key="3">
    <source>
        <dbReference type="Proteomes" id="UP001239167"/>
    </source>
</evidence>
<organism evidence="2 3">
    <name type="scientific">Pectinatus haikarae</name>
    <dbReference type="NCBI Taxonomy" id="349096"/>
    <lineage>
        <taxon>Bacteria</taxon>
        <taxon>Bacillati</taxon>
        <taxon>Bacillota</taxon>
        <taxon>Negativicutes</taxon>
        <taxon>Selenomonadales</taxon>
        <taxon>Selenomonadaceae</taxon>
        <taxon>Pectinatus</taxon>
    </lineage>
</organism>
<accession>A0ABT9Y5H1</accession>
<comment type="caution">
    <text evidence="2">The sequence shown here is derived from an EMBL/GenBank/DDBJ whole genome shotgun (WGS) entry which is preliminary data.</text>
</comment>
<protein>
    <recommendedName>
        <fullName evidence="4">DUF3149 domain-containing protein</fullName>
    </recommendedName>
</protein>
<reference evidence="2 3" key="1">
    <citation type="submission" date="2023-07" db="EMBL/GenBank/DDBJ databases">
        <title>Genomic Encyclopedia of Type Strains, Phase IV (KMG-IV): sequencing the most valuable type-strain genomes for metagenomic binning, comparative biology and taxonomic classification.</title>
        <authorList>
            <person name="Goeker M."/>
        </authorList>
    </citation>
    <scope>NUCLEOTIDE SEQUENCE [LARGE SCALE GENOMIC DNA]</scope>
    <source>
        <strain evidence="2 3">DSM 16980</strain>
    </source>
</reference>
<proteinExistence type="predicted"/>
<keyword evidence="1" id="KW-1133">Transmembrane helix</keyword>
<keyword evidence="3" id="KW-1185">Reference proteome</keyword>
<feature type="transmembrane region" description="Helical" evidence="1">
    <location>
        <begin position="12"/>
        <end position="35"/>
    </location>
</feature>
<evidence type="ECO:0000313" key="2">
    <source>
        <dbReference type="EMBL" id="MDQ0202437.1"/>
    </source>
</evidence>
<evidence type="ECO:0008006" key="4">
    <source>
        <dbReference type="Google" id="ProtNLM"/>
    </source>
</evidence>